<organism evidence="10 11">
    <name type="scientific">Niallia alba</name>
    <dbReference type="NCBI Taxonomy" id="2729105"/>
    <lineage>
        <taxon>Bacteria</taxon>
        <taxon>Bacillati</taxon>
        <taxon>Bacillota</taxon>
        <taxon>Bacilli</taxon>
        <taxon>Bacillales</taxon>
        <taxon>Bacillaceae</taxon>
        <taxon>Niallia</taxon>
    </lineage>
</organism>
<dbReference type="InterPro" id="IPR002524">
    <property type="entry name" value="Cation_efflux"/>
</dbReference>
<evidence type="ECO:0000256" key="3">
    <source>
        <dbReference type="ARBA" id="ARBA00022448"/>
    </source>
</evidence>
<feature type="transmembrane region" description="Helical" evidence="7">
    <location>
        <begin position="46"/>
        <end position="63"/>
    </location>
</feature>
<keyword evidence="5 7" id="KW-1133">Transmembrane helix</keyword>
<evidence type="ECO:0000256" key="2">
    <source>
        <dbReference type="ARBA" id="ARBA00008114"/>
    </source>
</evidence>
<comment type="similarity">
    <text evidence="2">Belongs to the cation diffusion facilitator (CDF) transporter (TC 2.A.4) family.</text>
</comment>
<evidence type="ECO:0000256" key="4">
    <source>
        <dbReference type="ARBA" id="ARBA00022692"/>
    </source>
</evidence>
<evidence type="ECO:0000256" key="5">
    <source>
        <dbReference type="ARBA" id="ARBA00022989"/>
    </source>
</evidence>
<dbReference type="SUPFAM" id="SSF160240">
    <property type="entry name" value="Cation efflux protein cytoplasmic domain-like"/>
    <property type="match status" value="1"/>
</dbReference>
<evidence type="ECO:0000313" key="11">
    <source>
        <dbReference type="Proteomes" id="UP000588491"/>
    </source>
</evidence>
<dbReference type="Proteomes" id="UP000588491">
    <property type="component" value="Unassembled WGS sequence"/>
</dbReference>
<keyword evidence="6 7" id="KW-0472">Membrane</keyword>
<dbReference type="Pfam" id="PF16916">
    <property type="entry name" value="ZT_dimer"/>
    <property type="match status" value="1"/>
</dbReference>
<keyword evidence="4 7" id="KW-0812">Transmembrane</keyword>
<gene>
    <name evidence="10" type="ORF">HHU08_19475</name>
</gene>
<dbReference type="Pfam" id="PF01545">
    <property type="entry name" value="Cation_efflux"/>
    <property type="match status" value="1"/>
</dbReference>
<dbReference type="AlphaFoldDB" id="A0A7Y0KBM1"/>
<evidence type="ECO:0000313" key="10">
    <source>
        <dbReference type="EMBL" id="NMO79138.1"/>
    </source>
</evidence>
<dbReference type="GO" id="GO:0008324">
    <property type="term" value="F:monoatomic cation transmembrane transporter activity"/>
    <property type="evidence" value="ECO:0007669"/>
    <property type="project" value="InterPro"/>
</dbReference>
<protein>
    <submittedName>
        <fullName evidence="10">Cation transporter</fullName>
    </submittedName>
</protein>
<reference evidence="10 11" key="1">
    <citation type="submission" date="2020-04" db="EMBL/GenBank/DDBJ databases">
        <title>Bacillus sp. UniB3 isolated from commercial digestive syrup.</title>
        <authorList>
            <person name="Thorat V."/>
            <person name="Kirdat K."/>
            <person name="Tiwarekar B."/>
            <person name="Yadav A."/>
        </authorList>
    </citation>
    <scope>NUCLEOTIDE SEQUENCE [LARGE SCALE GENOMIC DNA]</scope>
    <source>
        <strain evidence="10 11">UniB3</strain>
    </source>
</reference>
<evidence type="ECO:0000256" key="6">
    <source>
        <dbReference type="ARBA" id="ARBA00023136"/>
    </source>
</evidence>
<keyword evidence="11" id="KW-1185">Reference proteome</keyword>
<feature type="transmembrane region" description="Helical" evidence="7">
    <location>
        <begin position="118"/>
        <end position="137"/>
    </location>
</feature>
<feature type="transmembrane region" description="Helical" evidence="7">
    <location>
        <begin position="84"/>
        <end position="106"/>
    </location>
</feature>
<dbReference type="Gene3D" id="3.30.70.1350">
    <property type="entry name" value="Cation efflux protein, cytoplasmic domain"/>
    <property type="match status" value="1"/>
</dbReference>
<dbReference type="NCBIfam" id="TIGR01297">
    <property type="entry name" value="CDF"/>
    <property type="match status" value="1"/>
</dbReference>
<proteinExistence type="inferred from homology"/>
<keyword evidence="3" id="KW-0813">Transport</keyword>
<dbReference type="PANTHER" id="PTHR43840:SF50">
    <property type="entry name" value="MANGANESE EFFLUX SYSTEM PROTEIN MNES"/>
    <property type="match status" value="1"/>
</dbReference>
<sequence>MMDKKYADLKLGERAAILSIFTYIILASVKLFIGNSSDSQALKADGWNNFTDIIASVAVLIGLRLSQKPADKDHPYGHWKAETVASLIASFIMMSVGLQVLFQAVSSFFTHSRQAPDLVAAYTAIACGMVMFFVYRINLRLGKKINSQAVKAAAKDNFSDSMVSFGTAVGIFGAQLNLGFLDPLAACIVGLLICKTAWGIFRETTHYLTDGFDVLLIDNYKKTILHTDGVKAVKEIKARNYGNSPVVDVVITVNQKLDITDAHDISSAVENALINEFNVLEVHVHIEPDEEKQ</sequence>
<dbReference type="EMBL" id="JABBPK010000001">
    <property type="protein sequence ID" value="NMO79138.1"/>
    <property type="molecule type" value="Genomic_DNA"/>
</dbReference>
<feature type="domain" description="Cation efflux protein cytoplasmic" evidence="9">
    <location>
        <begin position="217"/>
        <end position="288"/>
    </location>
</feature>
<comment type="caution">
    <text evidence="10">The sequence shown here is derived from an EMBL/GenBank/DDBJ whole genome shotgun (WGS) entry which is preliminary data.</text>
</comment>
<evidence type="ECO:0000259" key="9">
    <source>
        <dbReference type="Pfam" id="PF16916"/>
    </source>
</evidence>
<dbReference type="InterPro" id="IPR027470">
    <property type="entry name" value="Cation_efflux_CTD"/>
</dbReference>
<feature type="transmembrane region" description="Helical" evidence="7">
    <location>
        <begin position="15"/>
        <end position="34"/>
    </location>
</feature>
<dbReference type="FunFam" id="1.20.1510.10:FF:000006">
    <property type="entry name" value="Divalent cation efflux transporter"/>
    <property type="match status" value="1"/>
</dbReference>
<dbReference type="GO" id="GO:0016020">
    <property type="term" value="C:membrane"/>
    <property type="evidence" value="ECO:0007669"/>
    <property type="project" value="UniProtKB-SubCell"/>
</dbReference>
<dbReference type="SUPFAM" id="SSF161111">
    <property type="entry name" value="Cation efflux protein transmembrane domain-like"/>
    <property type="match status" value="1"/>
</dbReference>
<feature type="domain" description="Cation efflux protein transmembrane" evidence="8">
    <location>
        <begin position="17"/>
        <end position="208"/>
    </location>
</feature>
<dbReference type="Gene3D" id="1.20.1510.10">
    <property type="entry name" value="Cation efflux protein transmembrane domain"/>
    <property type="match status" value="1"/>
</dbReference>
<comment type="subcellular location">
    <subcellularLocation>
        <location evidence="1">Membrane</location>
        <topology evidence="1">Multi-pass membrane protein</topology>
    </subcellularLocation>
</comment>
<accession>A0A7Y0KBM1</accession>
<name>A0A7Y0KBM1_9BACI</name>
<evidence type="ECO:0000259" key="8">
    <source>
        <dbReference type="Pfam" id="PF01545"/>
    </source>
</evidence>
<dbReference type="InterPro" id="IPR050291">
    <property type="entry name" value="CDF_Transporter"/>
</dbReference>
<dbReference type="InterPro" id="IPR036837">
    <property type="entry name" value="Cation_efflux_CTD_sf"/>
</dbReference>
<evidence type="ECO:0000256" key="1">
    <source>
        <dbReference type="ARBA" id="ARBA00004141"/>
    </source>
</evidence>
<dbReference type="PANTHER" id="PTHR43840">
    <property type="entry name" value="MITOCHONDRIAL METAL TRANSPORTER 1-RELATED"/>
    <property type="match status" value="1"/>
</dbReference>
<dbReference type="InterPro" id="IPR058533">
    <property type="entry name" value="Cation_efflux_TM"/>
</dbReference>
<evidence type="ECO:0000256" key="7">
    <source>
        <dbReference type="SAM" id="Phobius"/>
    </source>
</evidence>
<dbReference type="InterPro" id="IPR027469">
    <property type="entry name" value="Cation_efflux_TMD_sf"/>
</dbReference>